<comment type="caution">
    <text evidence="3">The sequence shown here is derived from an EMBL/GenBank/DDBJ whole genome shotgun (WGS) entry which is preliminary data.</text>
</comment>
<organism evidence="3 4">
    <name type="scientific">Cohnella boryungensis</name>
    <dbReference type="NCBI Taxonomy" id="768479"/>
    <lineage>
        <taxon>Bacteria</taxon>
        <taxon>Bacillati</taxon>
        <taxon>Bacillota</taxon>
        <taxon>Bacilli</taxon>
        <taxon>Bacillales</taxon>
        <taxon>Paenibacillaceae</taxon>
        <taxon>Cohnella</taxon>
    </lineage>
</organism>
<name>A0ABV8SIR6_9BACL</name>
<dbReference type="SUPFAM" id="SSF56300">
    <property type="entry name" value="Metallo-dependent phosphatases"/>
    <property type="match status" value="1"/>
</dbReference>
<feature type="transmembrane region" description="Helical" evidence="1">
    <location>
        <begin position="7"/>
        <end position="27"/>
    </location>
</feature>
<reference evidence="4" key="1">
    <citation type="journal article" date="2019" name="Int. J. Syst. Evol. Microbiol.">
        <title>The Global Catalogue of Microorganisms (GCM) 10K type strain sequencing project: providing services to taxonomists for standard genome sequencing and annotation.</title>
        <authorList>
            <consortium name="The Broad Institute Genomics Platform"/>
            <consortium name="The Broad Institute Genome Sequencing Center for Infectious Disease"/>
            <person name="Wu L."/>
            <person name="Ma J."/>
        </authorList>
    </citation>
    <scope>NUCLEOTIDE SEQUENCE [LARGE SCALE GENOMIC DNA]</scope>
    <source>
        <strain evidence="4">CGMCC 4.1641</strain>
    </source>
</reference>
<dbReference type="InterPro" id="IPR051158">
    <property type="entry name" value="Metallophosphoesterase_sf"/>
</dbReference>
<dbReference type="PANTHER" id="PTHR31302:SF0">
    <property type="entry name" value="TRANSMEMBRANE PROTEIN WITH METALLOPHOSPHOESTERASE DOMAIN"/>
    <property type="match status" value="1"/>
</dbReference>
<dbReference type="Gene3D" id="3.60.21.10">
    <property type="match status" value="1"/>
</dbReference>
<feature type="transmembrane region" description="Helical" evidence="1">
    <location>
        <begin position="33"/>
        <end position="57"/>
    </location>
</feature>
<keyword evidence="1" id="KW-0472">Membrane</keyword>
<evidence type="ECO:0000259" key="2">
    <source>
        <dbReference type="Pfam" id="PF00149"/>
    </source>
</evidence>
<dbReference type="Proteomes" id="UP001595755">
    <property type="component" value="Unassembled WGS sequence"/>
</dbReference>
<sequence length="381" mass="42211">MKIQPRVVSFVALLLLLYTAINFYLGWRLTEWLAAAGIGYSVPWFWISYAIIAFGYLGGRLPLPGALKLAGRLLKVIGSYYVFLMEAGLILFLLTDLVRLLIWTTGGRVADYIVYAGGAVLVLLAVLLLVGSRNAWSPVVREHSLPVDKPAPGEQREWTIAVASDIHLGNLVGRKHLRRLVDRVNAMKPDLILLPGDVIDDSLEPFLRNRMADLLAELRAKHGVFAVLGNHEYYGGHIEQYVAEMSKIGIRVLRDECADIAGRLYVAGRKDKTAEAAGGRLSAKQLTENLDLGKPVVLMDHQPTGFAQAAEAGVDLLLSGHTHRGQFWPNHLFTKRLFELDWGYMRKSAMHVVVSSGFGSWGPPIRLGSRSEIIKLTLKLQ</sequence>
<evidence type="ECO:0000313" key="3">
    <source>
        <dbReference type="EMBL" id="MFC4306518.1"/>
    </source>
</evidence>
<feature type="transmembrane region" description="Helical" evidence="1">
    <location>
        <begin position="78"/>
        <end position="100"/>
    </location>
</feature>
<protein>
    <submittedName>
        <fullName evidence="3">Metallophosphoesterase</fullName>
    </submittedName>
</protein>
<dbReference type="InterPro" id="IPR004843">
    <property type="entry name" value="Calcineurin-like_PHP"/>
</dbReference>
<dbReference type="Pfam" id="PF00149">
    <property type="entry name" value="Metallophos"/>
    <property type="match status" value="1"/>
</dbReference>
<feature type="transmembrane region" description="Helical" evidence="1">
    <location>
        <begin position="112"/>
        <end position="131"/>
    </location>
</feature>
<keyword evidence="1" id="KW-0812">Transmembrane</keyword>
<gene>
    <name evidence="3" type="ORF">ACFO1S_24155</name>
</gene>
<dbReference type="CDD" id="cd07385">
    <property type="entry name" value="MPP_YkuE_C"/>
    <property type="match status" value="1"/>
</dbReference>
<accession>A0ABV8SIR6</accession>
<dbReference type="InterPro" id="IPR029052">
    <property type="entry name" value="Metallo-depent_PP-like"/>
</dbReference>
<evidence type="ECO:0000256" key="1">
    <source>
        <dbReference type="SAM" id="Phobius"/>
    </source>
</evidence>
<dbReference type="RefSeq" id="WP_204602512.1">
    <property type="nucleotide sequence ID" value="NZ_JBHSED010000065.1"/>
</dbReference>
<proteinExistence type="predicted"/>
<keyword evidence="4" id="KW-1185">Reference proteome</keyword>
<dbReference type="EMBL" id="JBHSED010000065">
    <property type="protein sequence ID" value="MFC4306518.1"/>
    <property type="molecule type" value="Genomic_DNA"/>
</dbReference>
<dbReference type="PANTHER" id="PTHR31302">
    <property type="entry name" value="TRANSMEMBRANE PROTEIN WITH METALLOPHOSPHOESTERASE DOMAIN-RELATED"/>
    <property type="match status" value="1"/>
</dbReference>
<keyword evidence="1" id="KW-1133">Transmembrane helix</keyword>
<feature type="domain" description="Calcineurin-like phosphoesterase" evidence="2">
    <location>
        <begin position="159"/>
        <end position="324"/>
    </location>
</feature>
<evidence type="ECO:0000313" key="4">
    <source>
        <dbReference type="Proteomes" id="UP001595755"/>
    </source>
</evidence>